<accession>A0A8H9GLN6</accession>
<dbReference type="AlphaFoldDB" id="A0A8H9GLN6"/>
<evidence type="ECO:0000313" key="2">
    <source>
        <dbReference type="EMBL" id="GGM34008.1"/>
    </source>
</evidence>
<keyword evidence="3" id="KW-1185">Reference proteome</keyword>
<protein>
    <submittedName>
        <fullName evidence="2">Uncharacterized protein</fullName>
    </submittedName>
</protein>
<keyword evidence="1" id="KW-0472">Membrane</keyword>
<keyword evidence="1" id="KW-0812">Transmembrane</keyword>
<feature type="transmembrane region" description="Helical" evidence="1">
    <location>
        <begin position="52"/>
        <end position="72"/>
    </location>
</feature>
<keyword evidence="1" id="KW-1133">Transmembrane helix</keyword>
<comment type="caution">
    <text evidence="2">The sequence shown here is derived from an EMBL/GenBank/DDBJ whole genome shotgun (WGS) entry which is preliminary data.</text>
</comment>
<evidence type="ECO:0000256" key="1">
    <source>
        <dbReference type="SAM" id="Phobius"/>
    </source>
</evidence>
<dbReference type="EMBL" id="BMQG01000002">
    <property type="protein sequence ID" value="GGM34008.1"/>
    <property type="molecule type" value="Genomic_DNA"/>
</dbReference>
<gene>
    <name evidence="2" type="ORF">GCM10008956_07870</name>
</gene>
<dbReference type="RefSeq" id="WP_110829878.1">
    <property type="nucleotide sequence ID" value="NZ_BMQG01000002.1"/>
</dbReference>
<feature type="transmembrane region" description="Helical" evidence="1">
    <location>
        <begin position="27"/>
        <end position="46"/>
    </location>
</feature>
<sequence>MIRSVLFDLGLTLHGLRCMGVSLRKRWWHPVLTLLFTTVVLLVVHGHLSADLLIGAAVALLHTAWIGLNSAYRHRHDAGSVMAPLGRPGAGAPVTRST</sequence>
<dbReference type="Proteomes" id="UP000600547">
    <property type="component" value="Unassembled WGS sequence"/>
</dbReference>
<evidence type="ECO:0000313" key="3">
    <source>
        <dbReference type="Proteomes" id="UP000600547"/>
    </source>
</evidence>
<name>A0A8H9GLN6_9DEIO</name>
<reference evidence="3" key="1">
    <citation type="journal article" date="2019" name="Int. J. Syst. Evol. Microbiol.">
        <title>The Global Catalogue of Microorganisms (GCM) 10K type strain sequencing project: providing services to taxonomists for standard genome sequencing and annotation.</title>
        <authorList>
            <consortium name="The Broad Institute Genomics Platform"/>
            <consortium name="The Broad Institute Genome Sequencing Center for Infectious Disease"/>
            <person name="Wu L."/>
            <person name="Ma J."/>
        </authorList>
    </citation>
    <scope>NUCLEOTIDE SEQUENCE [LARGE SCALE GENOMIC DNA]</scope>
    <source>
        <strain evidence="3">JCM 31047</strain>
    </source>
</reference>
<organism evidence="2 3">
    <name type="scientific">Deinococcus arenae</name>
    <dbReference type="NCBI Taxonomy" id="1452751"/>
    <lineage>
        <taxon>Bacteria</taxon>
        <taxon>Thermotogati</taxon>
        <taxon>Deinococcota</taxon>
        <taxon>Deinococci</taxon>
        <taxon>Deinococcales</taxon>
        <taxon>Deinococcaceae</taxon>
        <taxon>Deinococcus</taxon>
    </lineage>
</organism>
<proteinExistence type="predicted"/>